<dbReference type="PROSITE" id="PS50893">
    <property type="entry name" value="ABC_TRANSPORTER_2"/>
    <property type="match status" value="1"/>
</dbReference>
<evidence type="ECO:0000256" key="2">
    <source>
        <dbReference type="ARBA" id="ARBA00022448"/>
    </source>
</evidence>
<gene>
    <name evidence="7" type="ORF">J2S48_002958</name>
</gene>
<keyword evidence="8" id="KW-1185">Reference proteome</keyword>
<dbReference type="Gene3D" id="3.40.50.300">
    <property type="entry name" value="P-loop containing nucleotide triphosphate hydrolases"/>
    <property type="match status" value="1"/>
</dbReference>
<dbReference type="InterPro" id="IPR052156">
    <property type="entry name" value="BCAA_Transport_ATP-bd_LivF"/>
</dbReference>
<comment type="similarity">
    <text evidence="1">Belongs to the ABC transporter superfamily.</text>
</comment>
<protein>
    <submittedName>
        <fullName evidence="7">Branched-chain amino acid transport system ATP-binding protein</fullName>
    </submittedName>
</protein>
<feature type="domain" description="ABC transporter" evidence="6">
    <location>
        <begin position="1"/>
        <end position="233"/>
    </location>
</feature>
<dbReference type="PROSITE" id="PS00211">
    <property type="entry name" value="ABC_TRANSPORTER_1"/>
    <property type="match status" value="1"/>
</dbReference>
<evidence type="ECO:0000313" key="7">
    <source>
        <dbReference type="EMBL" id="MDR7383443.1"/>
    </source>
</evidence>
<proteinExistence type="inferred from homology"/>
<dbReference type="InterPro" id="IPR017871">
    <property type="entry name" value="ABC_transporter-like_CS"/>
</dbReference>
<accession>A0ABU2CQ43</accession>
<evidence type="ECO:0000256" key="4">
    <source>
        <dbReference type="ARBA" id="ARBA00022840"/>
    </source>
</evidence>
<name>A0ABU2CQ43_9MICO</name>
<dbReference type="SUPFAM" id="SSF52540">
    <property type="entry name" value="P-loop containing nucleoside triphosphate hydrolases"/>
    <property type="match status" value="1"/>
</dbReference>
<keyword evidence="5" id="KW-0029">Amino-acid transport</keyword>
<keyword evidence="4 7" id="KW-0067">ATP-binding</keyword>
<dbReference type="PANTHER" id="PTHR43820:SF4">
    <property type="entry name" value="HIGH-AFFINITY BRANCHED-CHAIN AMINO ACID TRANSPORT ATP-BINDING PROTEIN LIVF"/>
    <property type="match status" value="1"/>
</dbReference>
<dbReference type="GO" id="GO:0005524">
    <property type="term" value="F:ATP binding"/>
    <property type="evidence" value="ECO:0007669"/>
    <property type="project" value="UniProtKB-KW"/>
</dbReference>
<dbReference type="Proteomes" id="UP001183585">
    <property type="component" value="Unassembled WGS sequence"/>
</dbReference>
<dbReference type="EMBL" id="JAVDYE010000001">
    <property type="protein sequence ID" value="MDR7383443.1"/>
    <property type="molecule type" value="Genomic_DNA"/>
</dbReference>
<dbReference type="CDD" id="cd03224">
    <property type="entry name" value="ABC_TM1139_LivF_branched"/>
    <property type="match status" value="1"/>
</dbReference>
<dbReference type="SMART" id="SM00382">
    <property type="entry name" value="AAA"/>
    <property type="match status" value="1"/>
</dbReference>
<evidence type="ECO:0000256" key="5">
    <source>
        <dbReference type="ARBA" id="ARBA00022970"/>
    </source>
</evidence>
<keyword evidence="2" id="KW-0813">Transport</keyword>
<evidence type="ECO:0000259" key="6">
    <source>
        <dbReference type="PROSITE" id="PS50893"/>
    </source>
</evidence>
<dbReference type="InterPro" id="IPR003439">
    <property type="entry name" value="ABC_transporter-like_ATP-bd"/>
</dbReference>
<comment type="caution">
    <text evidence="7">The sequence shown here is derived from an EMBL/GenBank/DDBJ whole genome shotgun (WGS) entry which is preliminary data.</text>
</comment>
<organism evidence="7 8">
    <name type="scientific">Promicromonospora iranensis</name>
    <dbReference type="NCBI Taxonomy" id="1105144"/>
    <lineage>
        <taxon>Bacteria</taxon>
        <taxon>Bacillati</taxon>
        <taxon>Actinomycetota</taxon>
        <taxon>Actinomycetes</taxon>
        <taxon>Micrococcales</taxon>
        <taxon>Promicromonosporaceae</taxon>
        <taxon>Promicromonospora</taxon>
    </lineage>
</organism>
<reference evidence="7 8" key="1">
    <citation type="submission" date="2023-07" db="EMBL/GenBank/DDBJ databases">
        <title>Sequencing the genomes of 1000 actinobacteria strains.</title>
        <authorList>
            <person name="Klenk H.-P."/>
        </authorList>
    </citation>
    <scope>NUCLEOTIDE SEQUENCE [LARGE SCALE GENOMIC DNA]</scope>
    <source>
        <strain evidence="7 8">DSM 45554</strain>
    </source>
</reference>
<keyword evidence="3" id="KW-0547">Nucleotide-binding</keyword>
<sequence length="272" mass="28891">MNVLDVTGLEVRYGDLTAVDGVSLSVAEGETLAVLGANGAGKSTLLAALAGTHLPTSGSVLLDGEPVTRVPAHRRVRRGIALVPEGRRVFGSLTVEENLLMGRWPKRPGPWDLRAVYEMFPLVAEMRDRRGGVLSGGQQQAVAIGRALLANPRVLLLDEVSLGLAPTVVAQLYDAVRRITASGTTALVVEQDLDQALRVADRVQCLLGGRTVLEAPAAGLDRDTVADAYFGITHPPPKWNATRPEERWTGSTPACRECCSAGSTPCWPAACR</sequence>
<dbReference type="InterPro" id="IPR003593">
    <property type="entry name" value="AAA+_ATPase"/>
</dbReference>
<evidence type="ECO:0000256" key="1">
    <source>
        <dbReference type="ARBA" id="ARBA00005417"/>
    </source>
</evidence>
<dbReference type="InterPro" id="IPR027417">
    <property type="entry name" value="P-loop_NTPase"/>
</dbReference>
<evidence type="ECO:0000256" key="3">
    <source>
        <dbReference type="ARBA" id="ARBA00022741"/>
    </source>
</evidence>
<evidence type="ECO:0000313" key="8">
    <source>
        <dbReference type="Proteomes" id="UP001183585"/>
    </source>
</evidence>
<dbReference type="RefSeq" id="WP_274994500.1">
    <property type="nucleotide sequence ID" value="NZ_JAJQQP010000007.1"/>
</dbReference>
<dbReference type="PANTHER" id="PTHR43820">
    <property type="entry name" value="HIGH-AFFINITY BRANCHED-CHAIN AMINO ACID TRANSPORT ATP-BINDING PROTEIN LIVF"/>
    <property type="match status" value="1"/>
</dbReference>
<dbReference type="Pfam" id="PF00005">
    <property type="entry name" value="ABC_tran"/>
    <property type="match status" value="1"/>
</dbReference>